<gene>
    <name evidence="2" type="ORF">B0H16DRAFT_1463621</name>
</gene>
<organism evidence="2 3">
    <name type="scientific">Mycena metata</name>
    <dbReference type="NCBI Taxonomy" id="1033252"/>
    <lineage>
        <taxon>Eukaryota</taxon>
        <taxon>Fungi</taxon>
        <taxon>Dikarya</taxon>
        <taxon>Basidiomycota</taxon>
        <taxon>Agaricomycotina</taxon>
        <taxon>Agaricomycetes</taxon>
        <taxon>Agaricomycetidae</taxon>
        <taxon>Agaricales</taxon>
        <taxon>Marasmiineae</taxon>
        <taxon>Mycenaceae</taxon>
        <taxon>Mycena</taxon>
    </lineage>
</organism>
<feature type="region of interest" description="Disordered" evidence="1">
    <location>
        <begin position="153"/>
        <end position="172"/>
    </location>
</feature>
<sequence>MCDMQDIYESIPGSLTAALNSRVPSPHAGSSPIFNLKSNTEVTGVKGVPKNPLLDGPVAETLRWCNTPVWSILVDEACEAQLCGLLKPARSLIHTFACIRAMEKAKNRNMQKSGLANSRGYPGRESGNNRTQTVYYNEKKIVQCAFGFNSHRGTSWRPRGTGASKTQPPPRHVVSFNHNLQSNYRKRKPTLLWDEHE</sequence>
<proteinExistence type="predicted"/>
<reference evidence="2" key="1">
    <citation type="submission" date="2023-03" db="EMBL/GenBank/DDBJ databases">
        <title>Massive genome expansion in bonnet fungi (Mycena s.s.) driven by repeated elements and novel gene families across ecological guilds.</title>
        <authorList>
            <consortium name="Lawrence Berkeley National Laboratory"/>
            <person name="Harder C.B."/>
            <person name="Miyauchi S."/>
            <person name="Viragh M."/>
            <person name="Kuo A."/>
            <person name="Thoen E."/>
            <person name="Andreopoulos B."/>
            <person name="Lu D."/>
            <person name="Skrede I."/>
            <person name="Drula E."/>
            <person name="Henrissat B."/>
            <person name="Morin E."/>
            <person name="Kohler A."/>
            <person name="Barry K."/>
            <person name="LaButti K."/>
            <person name="Morin E."/>
            <person name="Salamov A."/>
            <person name="Lipzen A."/>
            <person name="Mereny Z."/>
            <person name="Hegedus B."/>
            <person name="Baldrian P."/>
            <person name="Stursova M."/>
            <person name="Weitz H."/>
            <person name="Taylor A."/>
            <person name="Grigoriev I.V."/>
            <person name="Nagy L.G."/>
            <person name="Martin F."/>
            <person name="Kauserud H."/>
        </authorList>
    </citation>
    <scope>NUCLEOTIDE SEQUENCE</scope>
    <source>
        <strain evidence="2">CBHHK182m</strain>
    </source>
</reference>
<feature type="region of interest" description="Disordered" evidence="1">
    <location>
        <begin position="109"/>
        <end position="130"/>
    </location>
</feature>
<evidence type="ECO:0000313" key="3">
    <source>
        <dbReference type="Proteomes" id="UP001215598"/>
    </source>
</evidence>
<dbReference type="EMBL" id="JARKIB010000090">
    <property type="protein sequence ID" value="KAJ7743631.1"/>
    <property type="molecule type" value="Genomic_DNA"/>
</dbReference>
<keyword evidence="3" id="KW-1185">Reference proteome</keyword>
<accession>A0AAD7N369</accession>
<comment type="caution">
    <text evidence="2">The sequence shown here is derived from an EMBL/GenBank/DDBJ whole genome shotgun (WGS) entry which is preliminary data.</text>
</comment>
<dbReference type="AlphaFoldDB" id="A0AAD7N369"/>
<protein>
    <submittedName>
        <fullName evidence="2">Uncharacterized protein</fullName>
    </submittedName>
</protein>
<dbReference type="Proteomes" id="UP001215598">
    <property type="component" value="Unassembled WGS sequence"/>
</dbReference>
<name>A0AAD7N369_9AGAR</name>
<evidence type="ECO:0000256" key="1">
    <source>
        <dbReference type="SAM" id="MobiDB-lite"/>
    </source>
</evidence>
<evidence type="ECO:0000313" key="2">
    <source>
        <dbReference type="EMBL" id="KAJ7743631.1"/>
    </source>
</evidence>